<dbReference type="SUPFAM" id="SSF88946">
    <property type="entry name" value="Sigma2 domain of RNA polymerase sigma factors"/>
    <property type="match status" value="1"/>
</dbReference>
<evidence type="ECO:0000256" key="5">
    <source>
        <dbReference type="ARBA" id="ARBA00023163"/>
    </source>
</evidence>
<evidence type="ECO:0000313" key="10">
    <source>
        <dbReference type="Proteomes" id="UP000824263"/>
    </source>
</evidence>
<dbReference type="InterPro" id="IPR039425">
    <property type="entry name" value="RNA_pol_sigma-70-like"/>
</dbReference>
<dbReference type="AlphaFoldDB" id="A0A9D1UE77"/>
<protein>
    <submittedName>
        <fullName evidence="9">RNA polymerase sigma factor</fullName>
    </submittedName>
</protein>
<dbReference type="Pfam" id="PF08281">
    <property type="entry name" value="Sigma70_r4_2"/>
    <property type="match status" value="1"/>
</dbReference>
<comment type="caution">
    <text evidence="9">The sequence shown here is derived from an EMBL/GenBank/DDBJ whole genome shotgun (WGS) entry which is preliminary data.</text>
</comment>
<dbReference type="Pfam" id="PF04542">
    <property type="entry name" value="Sigma70_r2"/>
    <property type="match status" value="1"/>
</dbReference>
<dbReference type="InterPro" id="IPR007627">
    <property type="entry name" value="RNA_pol_sigma70_r2"/>
</dbReference>
<dbReference type="GO" id="GO:0003677">
    <property type="term" value="F:DNA binding"/>
    <property type="evidence" value="ECO:0007669"/>
    <property type="project" value="UniProtKB-KW"/>
</dbReference>
<feature type="domain" description="RNA polymerase sigma-70 region 2" evidence="7">
    <location>
        <begin position="21"/>
        <end position="87"/>
    </location>
</feature>
<dbReference type="SUPFAM" id="SSF88659">
    <property type="entry name" value="Sigma3 and sigma4 domains of RNA polymerase sigma factors"/>
    <property type="match status" value="1"/>
</dbReference>
<keyword evidence="5" id="KW-0804">Transcription</keyword>
<dbReference type="Gene3D" id="1.10.1740.10">
    <property type="match status" value="1"/>
</dbReference>
<feature type="domain" description="RNA polymerase sigma factor 70 region 4 type 2" evidence="8">
    <location>
        <begin position="127"/>
        <end position="179"/>
    </location>
</feature>
<dbReference type="InterPro" id="IPR036388">
    <property type="entry name" value="WH-like_DNA-bd_sf"/>
</dbReference>
<feature type="region of interest" description="Disordered" evidence="6">
    <location>
        <begin position="307"/>
        <end position="345"/>
    </location>
</feature>
<keyword evidence="2" id="KW-0805">Transcription regulation</keyword>
<dbReference type="CDD" id="cd06171">
    <property type="entry name" value="Sigma70_r4"/>
    <property type="match status" value="1"/>
</dbReference>
<reference evidence="9" key="1">
    <citation type="journal article" date="2021" name="PeerJ">
        <title>Extensive microbial diversity within the chicken gut microbiome revealed by metagenomics and culture.</title>
        <authorList>
            <person name="Gilroy R."/>
            <person name="Ravi A."/>
            <person name="Getino M."/>
            <person name="Pursley I."/>
            <person name="Horton D.L."/>
            <person name="Alikhan N.F."/>
            <person name="Baker D."/>
            <person name="Gharbi K."/>
            <person name="Hall N."/>
            <person name="Watson M."/>
            <person name="Adriaenssens E.M."/>
            <person name="Foster-Nyarko E."/>
            <person name="Jarju S."/>
            <person name="Secka A."/>
            <person name="Antonio M."/>
            <person name="Oren A."/>
            <person name="Chaudhuri R.R."/>
            <person name="La Ragione R."/>
            <person name="Hildebrand F."/>
            <person name="Pallen M.J."/>
        </authorList>
    </citation>
    <scope>NUCLEOTIDE SEQUENCE</scope>
    <source>
        <strain evidence="9">ChiSxjej1B13-11762</strain>
    </source>
</reference>
<evidence type="ECO:0000256" key="2">
    <source>
        <dbReference type="ARBA" id="ARBA00023015"/>
    </source>
</evidence>
<dbReference type="GO" id="GO:0006352">
    <property type="term" value="P:DNA-templated transcription initiation"/>
    <property type="evidence" value="ECO:0007669"/>
    <property type="project" value="InterPro"/>
</dbReference>
<dbReference type="InterPro" id="IPR013249">
    <property type="entry name" value="RNA_pol_sigma70_r4_t2"/>
</dbReference>
<evidence type="ECO:0000256" key="3">
    <source>
        <dbReference type="ARBA" id="ARBA00023082"/>
    </source>
</evidence>
<dbReference type="PANTHER" id="PTHR43133:SF8">
    <property type="entry name" value="RNA POLYMERASE SIGMA FACTOR HI_1459-RELATED"/>
    <property type="match status" value="1"/>
</dbReference>
<keyword evidence="4" id="KW-0238">DNA-binding</keyword>
<evidence type="ECO:0000313" key="9">
    <source>
        <dbReference type="EMBL" id="HIW84584.1"/>
    </source>
</evidence>
<dbReference type="GO" id="GO:0016987">
    <property type="term" value="F:sigma factor activity"/>
    <property type="evidence" value="ECO:0007669"/>
    <property type="project" value="UniProtKB-KW"/>
</dbReference>
<dbReference type="InterPro" id="IPR013324">
    <property type="entry name" value="RNA_pol_sigma_r3/r4-like"/>
</dbReference>
<sequence length="615" mass="67194">MNYTEAVALAKAGNERGFGFLYETTYKSKYYLALQYMKNEEAAKDVLQDAYCKAFDRLDTLAEPEAFPGWLGRIVANTAKNALAKRNPVLFSEMGTEDEDGTFEYRIEDDKIENQPELSYTRQETQELVRQLIDSLSDEQRICILMFHIENVPINEIAATLGCSENTVKSRLNYGRKNLRKKAEELKKKGYKLYNVAPLPLLLYLLRSQEGYLAADGALTAAGKSVAATVFQSMSQAGTGGAGGAAGGQAALGSQTASGAQAAAKAATAAKTGLLHTTLGKVAAVTVGVCLAGGAGFYGASQIMDHREEPPAVQEEQEEPPQQETEEQQEPEQEAEETPVEVRDEEYPELIAGNLTKEELEYVLAYGPQEIPAQGFSESDLEQILNALCDASSRSGGMIEEYEPDASWRSRYSVEDINRMFASFSDHQFAEENDEDGAEYGVNVDGQVLTYVPATLSYVCQAQITSAEYTEKEMELYYTYDFRGESRQETLQKKAVLTPNEEGLYQIVSIEDVGTAGQDTSEFPVGSYSYVAPVGGLRTSLTIEASGTATIVELMSGTGETSTTIYQISVDNAVASGGMTRYILKPVDGGDDRILTYDEEQNVLHDVTAGFDWTA</sequence>
<accession>A0A9D1UE77</accession>
<gene>
    <name evidence="9" type="ORF">H9873_09705</name>
</gene>
<evidence type="ECO:0000256" key="6">
    <source>
        <dbReference type="SAM" id="MobiDB-lite"/>
    </source>
</evidence>
<name>A0A9D1UE77_9FIRM</name>
<reference evidence="9" key="2">
    <citation type="submission" date="2021-04" db="EMBL/GenBank/DDBJ databases">
        <authorList>
            <person name="Gilroy R."/>
        </authorList>
    </citation>
    <scope>NUCLEOTIDE SEQUENCE</scope>
    <source>
        <strain evidence="9">ChiSxjej1B13-11762</strain>
    </source>
</reference>
<evidence type="ECO:0000259" key="8">
    <source>
        <dbReference type="Pfam" id="PF08281"/>
    </source>
</evidence>
<dbReference type="EMBL" id="DXGF01000171">
    <property type="protein sequence ID" value="HIW84584.1"/>
    <property type="molecule type" value="Genomic_DNA"/>
</dbReference>
<evidence type="ECO:0000256" key="1">
    <source>
        <dbReference type="ARBA" id="ARBA00010641"/>
    </source>
</evidence>
<dbReference type="PANTHER" id="PTHR43133">
    <property type="entry name" value="RNA POLYMERASE ECF-TYPE SIGMA FACTO"/>
    <property type="match status" value="1"/>
</dbReference>
<dbReference type="NCBIfam" id="TIGR02937">
    <property type="entry name" value="sigma70-ECF"/>
    <property type="match status" value="1"/>
</dbReference>
<dbReference type="InterPro" id="IPR014284">
    <property type="entry name" value="RNA_pol_sigma-70_dom"/>
</dbReference>
<comment type="similarity">
    <text evidence="1">Belongs to the sigma-70 factor family. ECF subfamily.</text>
</comment>
<dbReference type="Gene3D" id="1.10.10.10">
    <property type="entry name" value="Winged helix-like DNA-binding domain superfamily/Winged helix DNA-binding domain"/>
    <property type="match status" value="1"/>
</dbReference>
<organism evidence="9 10">
    <name type="scientific">Candidatus Dorea gallistercoris</name>
    <dbReference type="NCBI Taxonomy" id="2838542"/>
    <lineage>
        <taxon>Bacteria</taxon>
        <taxon>Bacillati</taxon>
        <taxon>Bacillota</taxon>
        <taxon>Clostridia</taxon>
        <taxon>Lachnospirales</taxon>
        <taxon>Lachnospiraceae</taxon>
        <taxon>Dorea</taxon>
    </lineage>
</organism>
<proteinExistence type="inferred from homology"/>
<keyword evidence="3" id="KW-0731">Sigma factor</keyword>
<dbReference type="Proteomes" id="UP000824263">
    <property type="component" value="Unassembled WGS sequence"/>
</dbReference>
<evidence type="ECO:0000259" key="7">
    <source>
        <dbReference type="Pfam" id="PF04542"/>
    </source>
</evidence>
<dbReference type="InterPro" id="IPR013325">
    <property type="entry name" value="RNA_pol_sigma_r2"/>
</dbReference>
<feature type="compositionally biased region" description="Acidic residues" evidence="6">
    <location>
        <begin position="315"/>
        <end position="345"/>
    </location>
</feature>
<evidence type="ECO:0000256" key="4">
    <source>
        <dbReference type="ARBA" id="ARBA00023125"/>
    </source>
</evidence>